<keyword evidence="6" id="KW-0496">Mitochondrion</keyword>
<feature type="region of interest" description="Disordered" evidence="8">
    <location>
        <begin position="25"/>
        <end position="77"/>
    </location>
</feature>
<feature type="region of interest" description="Disordered" evidence="8">
    <location>
        <begin position="92"/>
        <end position="113"/>
    </location>
</feature>
<reference evidence="9" key="1">
    <citation type="submission" date="2022-10" db="EMBL/GenBank/DDBJ databases">
        <title>Tapping the CABI collections for fungal endophytes: first genome assemblies for Collariella, Neodidymelliopsis, Ascochyta clinopodiicola, Didymella pomorum, Didymosphaeria variabile, Neocosmospora piperis and Neocucurbitaria cava.</title>
        <authorList>
            <person name="Hill R."/>
        </authorList>
    </citation>
    <scope>NUCLEOTIDE SEQUENCE</scope>
    <source>
        <strain evidence="9">IMI 355082</strain>
    </source>
</reference>
<keyword evidence="10" id="KW-1185">Reference proteome</keyword>
<dbReference type="OrthoDB" id="5424147at2759"/>
<keyword evidence="5" id="KW-0175">Coiled coil</keyword>
<dbReference type="GO" id="GO:0016020">
    <property type="term" value="C:membrane"/>
    <property type="evidence" value="ECO:0007669"/>
    <property type="project" value="UniProtKB-SubCell"/>
</dbReference>
<evidence type="ECO:0000256" key="7">
    <source>
        <dbReference type="ARBA" id="ARBA00023136"/>
    </source>
</evidence>
<dbReference type="AlphaFoldDB" id="A0A9W8YVQ9"/>
<evidence type="ECO:0000256" key="4">
    <source>
        <dbReference type="ARBA" id="ARBA00022989"/>
    </source>
</evidence>
<protein>
    <recommendedName>
        <fullName evidence="11">MOZ protein represents a chromatin-associated acetyltransferase</fullName>
    </recommendedName>
</protein>
<evidence type="ECO:0000313" key="9">
    <source>
        <dbReference type="EMBL" id="KAJ4391319.1"/>
    </source>
</evidence>
<accession>A0A9W8YVQ9</accession>
<dbReference type="Gene3D" id="1.20.5.340">
    <property type="match status" value="1"/>
</dbReference>
<feature type="region of interest" description="Disordered" evidence="8">
    <location>
        <begin position="126"/>
        <end position="176"/>
    </location>
</feature>
<name>A0A9W8YVQ9_9PEZI</name>
<evidence type="ECO:0000256" key="2">
    <source>
        <dbReference type="ARBA" id="ARBA00004370"/>
    </source>
</evidence>
<evidence type="ECO:0000256" key="5">
    <source>
        <dbReference type="ARBA" id="ARBA00023054"/>
    </source>
</evidence>
<evidence type="ECO:0000313" key="10">
    <source>
        <dbReference type="Proteomes" id="UP001140453"/>
    </source>
</evidence>
<dbReference type="InterPro" id="IPR024461">
    <property type="entry name" value="CCDC90-like"/>
</dbReference>
<dbReference type="GO" id="GO:0005739">
    <property type="term" value="C:mitochondrion"/>
    <property type="evidence" value="ECO:0007669"/>
    <property type="project" value="UniProtKB-SubCell"/>
</dbReference>
<keyword evidence="7" id="KW-0472">Membrane</keyword>
<organism evidence="9 10">
    <name type="scientific">Gnomoniopsis smithogilvyi</name>
    <dbReference type="NCBI Taxonomy" id="1191159"/>
    <lineage>
        <taxon>Eukaryota</taxon>
        <taxon>Fungi</taxon>
        <taxon>Dikarya</taxon>
        <taxon>Ascomycota</taxon>
        <taxon>Pezizomycotina</taxon>
        <taxon>Sordariomycetes</taxon>
        <taxon>Sordariomycetidae</taxon>
        <taxon>Diaporthales</taxon>
        <taxon>Gnomoniaceae</taxon>
        <taxon>Gnomoniopsis</taxon>
    </lineage>
</organism>
<feature type="region of interest" description="Disordered" evidence="8">
    <location>
        <begin position="389"/>
        <end position="418"/>
    </location>
</feature>
<keyword evidence="4" id="KW-1133">Transmembrane helix</keyword>
<dbReference type="PANTHER" id="PTHR14360:SF12">
    <property type="entry name" value="MOZ PROTEIN REPRESENTS A CHROMATIN-ASSOCIATED ACETYLTRANSFERASE"/>
    <property type="match status" value="1"/>
</dbReference>
<sequence length="427" mass="45968">MSTQRLTFLYPHLFRTARLGESATNAGRCRPLRPAPPTPSPPAKHRCQHHAAPFGTSTVSSKASFAPRVGKGIEPKPLGEVQAAPALESHMKDAATASPPDTVETTPEERKQVAKALDPAADALNATLSSPGVSSEEKAAAEAAAASAPGATTTAPSKSPNSEDGDGAPPKKKRATGPMDAVLHMEPPENLPANKKPPHLKPPPYVHHFDSYSLVKQLEQGGYTNAQAITAMKAVRALLAQNLEVAQGGLISKSDVENETYLFRAACAELSTEVQNNRRIADEALRQQRTMLQHEVDNTTQMLNQELLTLNDNVRGMFNDRKMAVREEQKAAESAIQEIAYKITVTLNSDSRSEIEAVRWVVARRAVLGLVFMVAVSLATLRYSTYVSHASEKEAQREKEEHEALRKSGGKIDGAMGPDAAEILAAN</sequence>
<dbReference type="Proteomes" id="UP001140453">
    <property type="component" value="Unassembled WGS sequence"/>
</dbReference>
<dbReference type="EMBL" id="JAPEVB010000003">
    <property type="protein sequence ID" value="KAJ4391319.1"/>
    <property type="molecule type" value="Genomic_DNA"/>
</dbReference>
<evidence type="ECO:0008006" key="11">
    <source>
        <dbReference type="Google" id="ProtNLM"/>
    </source>
</evidence>
<feature type="compositionally biased region" description="Pro residues" evidence="8">
    <location>
        <begin position="33"/>
        <end position="42"/>
    </location>
</feature>
<evidence type="ECO:0000256" key="8">
    <source>
        <dbReference type="SAM" id="MobiDB-lite"/>
    </source>
</evidence>
<feature type="compositionally biased region" description="Low complexity" evidence="8">
    <location>
        <begin position="141"/>
        <end position="160"/>
    </location>
</feature>
<evidence type="ECO:0000256" key="6">
    <source>
        <dbReference type="ARBA" id="ARBA00023128"/>
    </source>
</evidence>
<evidence type="ECO:0000256" key="3">
    <source>
        <dbReference type="ARBA" id="ARBA00022692"/>
    </source>
</evidence>
<keyword evidence="3" id="KW-0812">Transmembrane</keyword>
<comment type="caution">
    <text evidence="9">The sequence shown here is derived from an EMBL/GenBank/DDBJ whole genome shotgun (WGS) entry which is preliminary data.</text>
</comment>
<feature type="compositionally biased region" description="Basic and acidic residues" evidence="8">
    <location>
        <begin position="390"/>
        <end position="406"/>
    </location>
</feature>
<gene>
    <name evidence="9" type="ORF">N0V93_004936</name>
</gene>
<comment type="subcellular location">
    <subcellularLocation>
        <location evidence="2">Membrane</location>
    </subcellularLocation>
    <subcellularLocation>
        <location evidence="1">Mitochondrion</location>
    </subcellularLocation>
</comment>
<proteinExistence type="predicted"/>
<dbReference type="PANTHER" id="PTHR14360">
    <property type="entry name" value="PROTEIN FMP32, MITOCHONDRIAL"/>
    <property type="match status" value="1"/>
</dbReference>
<evidence type="ECO:0000256" key="1">
    <source>
        <dbReference type="ARBA" id="ARBA00004173"/>
    </source>
</evidence>
<dbReference type="Pfam" id="PF07798">
    <property type="entry name" value="CCDC90-like"/>
    <property type="match status" value="1"/>
</dbReference>